<dbReference type="EMBL" id="LR798379">
    <property type="protein sequence ID" value="CAB5227904.1"/>
    <property type="molecule type" value="Genomic_DNA"/>
</dbReference>
<protein>
    <submittedName>
        <fullName evidence="3">Uncharacterized protein</fullName>
    </submittedName>
</protein>
<reference evidence="3" key="1">
    <citation type="submission" date="2020-05" db="EMBL/GenBank/DDBJ databases">
        <authorList>
            <person name="Chiriac C."/>
            <person name="Salcher M."/>
            <person name="Ghai R."/>
            <person name="Kavagutti S V."/>
        </authorList>
    </citation>
    <scope>NUCLEOTIDE SEQUENCE</scope>
</reference>
<feature type="compositionally biased region" description="Basic residues" evidence="1">
    <location>
        <begin position="61"/>
        <end position="74"/>
    </location>
</feature>
<feature type="compositionally biased region" description="Basic and acidic residues" evidence="1">
    <location>
        <begin position="75"/>
        <end position="88"/>
    </location>
</feature>
<evidence type="ECO:0000313" key="3">
    <source>
        <dbReference type="EMBL" id="CAB4212529.1"/>
    </source>
</evidence>
<evidence type="ECO:0000256" key="1">
    <source>
        <dbReference type="SAM" id="MobiDB-lite"/>
    </source>
</evidence>
<feature type="region of interest" description="Disordered" evidence="1">
    <location>
        <begin position="61"/>
        <end position="88"/>
    </location>
</feature>
<proteinExistence type="predicted"/>
<sequence length="109" mass="12779">MYPHRLSLQDALTRADQIALSQELQVPSAIRRRVMPLGDLSIQIAWFHGIMADQAYRHRRWKRKQIHPSTRRKLNPADRKRARAETMRRYRAKVAAERAARLGTKKPQG</sequence>
<gene>
    <name evidence="2" type="ORF">UFOVP1325_13</name>
    <name evidence="3" type="ORF">UFOVP1435_17</name>
    <name evidence="4" type="ORF">UFOVP1530_7</name>
</gene>
<evidence type="ECO:0000313" key="4">
    <source>
        <dbReference type="EMBL" id="CAB5227904.1"/>
    </source>
</evidence>
<dbReference type="EMBL" id="LR797386">
    <property type="protein sequence ID" value="CAB4212529.1"/>
    <property type="molecule type" value="Genomic_DNA"/>
</dbReference>
<evidence type="ECO:0000313" key="2">
    <source>
        <dbReference type="EMBL" id="CAB4198847.1"/>
    </source>
</evidence>
<accession>A0A6J5SES9</accession>
<name>A0A6J5SES9_9CAUD</name>
<organism evidence="3">
    <name type="scientific">uncultured Caudovirales phage</name>
    <dbReference type="NCBI Taxonomy" id="2100421"/>
    <lineage>
        <taxon>Viruses</taxon>
        <taxon>Duplodnaviria</taxon>
        <taxon>Heunggongvirae</taxon>
        <taxon>Uroviricota</taxon>
        <taxon>Caudoviricetes</taxon>
        <taxon>Peduoviridae</taxon>
        <taxon>Maltschvirus</taxon>
        <taxon>Maltschvirus maltsch</taxon>
    </lineage>
</organism>
<dbReference type="EMBL" id="LR797274">
    <property type="protein sequence ID" value="CAB4198847.1"/>
    <property type="molecule type" value="Genomic_DNA"/>
</dbReference>